<name>A0AA39YMR4_9PEZI</name>
<dbReference type="EMBL" id="JAULSV010000001">
    <property type="protein sequence ID" value="KAK0655383.1"/>
    <property type="molecule type" value="Genomic_DNA"/>
</dbReference>
<dbReference type="AlphaFoldDB" id="A0AA39YMR4"/>
<reference evidence="1" key="1">
    <citation type="submission" date="2023-06" db="EMBL/GenBank/DDBJ databases">
        <title>Genome-scale phylogeny and comparative genomics of the fungal order Sordariales.</title>
        <authorList>
            <consortium name="Lawrence Berkeley National Laboratory"/>
            <person name="Hensen N."/>
            <person name="Bonometti L."/>
            <person name="Westerberg I."/>
            <person name="Brannstrom I.O."/>
            <person name="Guillou S."/>
            <person name="Cros-Aarteil S."/>
            <person name="Calhoun S."/>
            <person name="Haridas S."/>
            <person name="Kuo A."/>
            <person name="Mondo S."/>
            <person name="Pangilinan J."/>
            <person name="Riley R."/>
            <person name="Labutti K."/>
            <person name="Andreopoulos B."/>
            <person name="Lipzen A."/>
            <person name="Chen C."/>
            <person name="Yanf M."/>
            <person name="Daum C."/>
            <person name="Ng V."/>
            <person name="Clum A."/>
            <person name="Steindorff A."/>
            <person name="Ohm R."/>
            <person name="Martin F."/>
            <person name="Silar P."/>
            <person name="Natvig D."/>
            <person name="Lalanne C."/>
            <person name="Gautier V."/>
            <person name="Ament-Velasquez S.L."/>
            <person name="Kruys A."/>
            <person name="Hutchinson M.I."/>
            <person name="Powell A.J."/>
            <person name="Barry K."/>
            <person name="Miller A.N."/>
            <person name="Grigoriev I.V."/>
            <person name="Debuchy R."/>
            <person name="Gladieux P."/>
            <person name="Thoren M.H."/>
            <person name="Johannesson H."/>
        </authorList>
    </citation>
    <scope>NUCLEOTIDE SEQUENCE</scope>
    <source>
        <strain evidence="1">SMH2532-1</strain>
    </source>
</reference>
<accession>A0AA39YMR4</accession>
<protein>
    <submittedName>
        <fullName evidence="1">Uncharacterized protein</fullName>
    </submittedName>
</protein>
<keyword evidence="2" id="KW-1185">Reference proteome</keyword>
<dbReference type="Proteomes" id="UP001174936">
    <property type="component" value="Unassembled WGS sequence"/>
</dbReference>
<evidence type="ECO:0000313" key="1">
    <source>
        <dbReference type="EMBL" id="KAK0655383.1"/>
    </source>
</evidence>
<sequence>MDLSRFFVLPLSIEGGRDAGSGGRIVKYWMARPGHHPSIAHRLRDADKIKGPTLHLQPPRPPSEGRWIPAINPFETGRDATVPELGELARGHSTSPMDPHLSWSTISPSAGSLVPKWANREPIEQRVLNALLVSSRDKAGNLVGKWCHHGMDINSNQGPTNELALPFAYCATTTRTDFCGGKCNNCIVEGWDCTFGSSGQDEGAVAEGAEAFSQDAARSACDSSCLTPWQNRQRNVLLFLPNPQVQLDNIFHNRKNPNSWWNTPRDHLPGNVLNALVSAVTGPPRLPLRL</sequence>
<comment type="caution">
    <text evidence="1">The sequence shown here is derived from an EMBL/GenBank/DDBJ whole genome shotgun (WGS) entry which is preliminary data.</text>
</comment>
<organism evidence="1 2">
    <name type="scientific">Cercophora newfieldiana</name>
    <dbReference type="NCBI Taxonomy" id="92897"/>
    <lineage>
        <taxon>Eukaryota</taxon>
        <taxon>Fungi</taxon>
        <taxon>Dikarya</taxon>
        <taxon>Ascomycota</taxon>
        <taxon>Pezizomycotina</taxon>
        <taxon>Sordariomycetes</taxon>
        <taxon>Sordariomycetidae</taxon>
        <taxon>Sordariales</taxon>
        <taxon>Lasiosphaeriaceae</taxon>
        <taxon>Cercophora</taxon>
    </lineage>
</organism>
<proteinExistence type="predicted"/>
<evidence type="ECO:0000313" key="2">
    <source>
        <dbReference type="Proteomes" id="UP001174936"/>
    </source>
</evidence>
<gene>
    <name evidence="1" type="ORF">B0T16DRAFT_384286</name>
</gene>